<comment type="caution">
    <text evidence="2">The sequence shown here is derived from an EMBL/GenBank/DDBJ whole genome shotgun (WGS) entry which is preliminary data.</text>
</comment>
<dbReference type="SUPFAM" id="SSF53187">
    <property type="entry name" value="Zn-dependent exopeptidases"/>
    <property type="match status" value="1"/>
</dbReference>
<sequence>MTKRKLIKYSYVLLGLSFICFQGQAQEIYGVHNYTQYHIGTLPIIISVPHGGLVAPASIPDRTCNNPTTVTDGRTIELARQIDTALFNLTGCHPHLIICYLKRTKVDCNRNLADGACGNSEAETAWTEFQHFIDTAQFIVQNQYSDKSLYIDLHGHGKMPHRLELGYGLSGADYNNTDSVLNTPSYIAASSIANLVNTNVSGSTHAELLRGINALGTMLANAGFPSVPSRQSPNTGGFPYFNGGYNTFNHTSLSAGNTVNRLQIECDSTVRFGYLNRKKFADSTASILVRYLFIHENVNLLMNCGLTSSII</sequence>
<gene>
    <name evidence="2" type="ORF">IPP15_01095</name>
</gene>
<dbReference type="Proteomes" id="UP000808337">
    <property type="component" value="Unassembled WGS sequence"/>
</dbReference>
<evidence type="ECO:0000256" key="1">
    <source>
        <dbReference type="SAM" id="SignalP"/>
    </source>
</evidence>
<dbReference type="AlphaFoldDB" id="A0A9D7SRM1"/>
<organism evidence="2 3">
    <name type="scientific">Candidatus Opimibacter skivensis</name>
    <dbReference type="NCBI Taxonomy" id="2982028"/>
    <lineage>
        <taxon>Bacteria</taxon>
        <taxon>Pseudomonadati</taxon>
        <taxon>Bacteroidota</taxon>
        <taxon>Saprospiria</taxon>
        <taxon>Saprospirales</taxon>
        <taxon>Saprospiraceae</taxon>
        <taxon>Candidatus Opimibacter</taxon>
    </lineage>
</organism>
<feature type="signal peptide" evidence="1">
    <location>
        <begin position="1"/>
        <end position="25"/>
    </location>
</feature>
<evidence type="ECO:0000313" key="2">
    <source>
        <dbReference type="EMBL" id="MBK9981016.1"/>
    </source>
</evidence>
<evidence type="ECO:0008006" key="4">
    <source>
        <dbReference type="Google" id="ProtNLM"/>
    </source>
</evidence>
<reference evidence="2 3" key="1">
    <citation type="submission" date="2020-10" db="EMBL/GenBank/DDBJ databases">
        <title>Connecting structure to function with the recovery of over 1000 high-quality activated sludge metagenome-assembled genomes encoding full-length rRNA genes using long-read sequencing.</title>
        <authorList>
            <person name="Singleton C.M."/>
            <person name="Petriglieri F."/>
            <person name="Kristensen J.M."/>
            <person name="Kirkegaard R.H."/>
            <person name="Michaelsen T.Y."/>
            <person name="Andersen M.H."/>
            <person name="Karst S.M."/>
            <person name="Dueholm M.S."/>
            <person name="Nielsen P.H."/>
            <person name="Albertsen M."/>
        </authorList>
    </citation>
    <scope>NUCLEOTIDE SEQUENCE [LARGE SCALE GENOMIC DNA]</scope>
    <source>
        <strain evidence="2">Ribe_18-Q3-R11-54_MAXAC.273</strain>
    </source>
</reference>
<name>A0A9D7SRM1_9BACT</name>
<feature type="chain" id="PRO_5039375267" description="N-formylglutamate amidohydrolase" evidence="1">
    <location>
        <begin position="26"/>
        <end position="311"/>
    </location>
</feature>
<dbReference type="EMBL" id="JADKGY010000001">
    <property type="protein sequence ID" value="MBK9981016.1"/>
    <property type="molecule type" value="Genomic_DNA"/>
</dbReference>
<protein>
    <recommendedName>
        <fullName evidence="4">N-formylglutamate amidohydrolase</fullName>
    </recommendedName>
</protein>
<keyword evidence="1" id="KW-0732">Signal</keyword>
<proteinExistence type="predicted"/>
<accession>A0A9D7SRM1</accession>
<evidence type="ECO:0000313" key="3">
    <source>
        <dbReference type="Proteomes" id="UP000808337"/>
    </source>
</evidence>
<dbReference type="Gene3D" id="3.40.630.40">
    <property type="entry name" value="Zn-dependent exopeptidases"/>
    <property type="match status" value="1"/>
</dbReference>